<dbReference type="InterPro" id="IPR043519">
    <property type="entry name" value="NT_sf"/>
</dbReference>
<dbReference type="OrthoDB" id="43980at2"/>
<dbReference type="AlphaFoldDB" id="A0A4R0GUM6"/>
<dbReference type="CDD" id="cd05403">
    <property type="entry name" value="NT_KNTase_like"/>
    <property type="match status" value="1"/>
</dbReference>
<dbReference type="RefSeq" id="WP_131347350.1">
    <property type="nucleotide sequence ID" value="NZ_SJJZ01000006.1"/>
</dbReference>
<keyword evidence="3" id="KW-1185">Reference proteome</keyword>
<dbReference type="Gene3D" id="3.30.460.10">
    <property type="entry name" value="Beta Polymerase, domain 2"/>
    <property type="match status" value="1"/>
</dbReference>
<evidence type="ECO:0000259" key="1">
    <source>
        <dbReference type="Pfam" id="PF01909"/>
    </source>
</evidence>
<dbReference type="Proteomes" id="UP000292346">
    <property type="component" value="Unassembled WGS sequence"/>
</dbReference>
<evidence type="ECO:0000313" key="2">
    <source>
        <dbReference type="EMBL" id="TCC01527.1"/>
    </source>
</evidence>
<keyword evidence="2" id="KW-0808">Transferase</keyword>
<protein>
    <submittedName>
        <fullName evidence="2">Nucleotidyltransferase domain-containing protein</fullName>
    </submittedName>
</protein>
<feature type="domain" description="Polymerase nucleotidyl transferase" evidence="1">
    <location>
        <begin position="13"/>
        <end position="61"/>
    </location>
</feature>
<dbReference type="GO" id="GO:0016779">
    <property type="term" value="F:nucleotidyltransferase activity"/>
    <property type="evidence" value="ECO:0007669"/>
    <property type="project" value="InterPro"/>
</dbReference>
<dbReference type="InterPro" id="IPR002934">
    <property type="entry name" value="Polymerase_NTP_transf_dom"/>
</dbReference>
<gene>
    <name evidence="2" type="ORF">E0H45_39130</name>
</gene>
<organism evidence="2 3">
    <name type="scientific">Kribbella soli</name>
    <dbReference type="NCBI Taxonomy" id="1124743"/>
    <lineage>
        <taxon>Bacteria</taxon>
        <taxon>Bacillati</taxon>
        <taxon>Actinomycetota</taxon>
        <taxon>Actinomycetes</taxon>
        <taxon>Propionibacteriales</taxon>
        <taxon>Kribbellaceae</taxon>
        <taxon>Kribbella</taxon>
    </lineage>
</organism>
<dbReference type="EMBL" id="SJJZ01000006">
    <property type="protein sequence ID" value="TCC01527.1"/>
    <property type="molecule type" value="Genomic_DNA"/>
</dbReference>
<accession>A0A4R0GUM6</accession>
<dbReference type="SUPFAM" id="SSF81301">
    <property type="entry name" value="Nucleotidyltransferase"/>
    <property type="match status" value="1"/>
</dbReference>
<reference evidence="2 3" key="1">
    <citation type="submission" date="2019-02" db="EMBL/GenBank/DDBJ databases">
        <title>Kribbella capetownensis sp. nov. and Kribbella speibonae sp. nov., isolated from soil.</title>
        <authorList>
            <person name="Curtis S.M."/>
            <person name="Norton I."/>
            <person name="Everest G.J."/>
            <person name="Meyers P.R."/>
        </authorList>
    </citation>
    <scope>NUCLEOTIDE SEQUENCE [LARGE SCALE GENOMIC DNA]</scope>
    <source>
        <strain evidence="2 3">KCTC 29219</strain>
    </source>
</reference>
<comment type="caution">
    <text evidence="2">The sequence shown here is derived from an EMBL/GenBank/DDBJ whole genome shotgun (WGS) entry which is preliminary data.</text>
</comment>
<dbReference type="Pfam" id="PF01909">
    <property type="entry name" value="NTP_transf_2"/>
    <property type="match status" value="1"/>
</dbReference>
<name>A0A4R0GUM6_9ACTN</name>
<proteinExistence type="predicted"/>
<sequence>MDRPDAVETVRSLIGDRYPQAVQAWLGGSAAAGRLTETSDLDVTVVLPETSVYREALTYAGWPIELFVHTEESVRRFVQLDEAKRQPSMARLVASSIPVLAGDGGAGLRAYCSAVLEEGPAPLGEDEVRLARYVLTDLLDDLDGGGAEPAMDAVIVEVWRRAAELLLASERRWSGSGKWLVREIEALDTAAGSRYATRFHESLQTAVNGKPEDLTSLADEVLNRVGGRLRDGFHLSADGRDCS</sequence>
<evidence type="ECO:0000313" key="3">
    <source>
        <dbReference type="Proteomes" id="UP000292346"/>
    </source>
</evidence>